<organism evidence="2 3">
    <name type="scientific">Ideonella livida</name>
    <dbReference type="NCBI Taxonomy" id="2707176"/>
    <lineage>
        <taxon>Bacteria</taxon>
        <taxon>Pseudomonadati</taxon>
        <taxon>Pseudomonadota</taxon>
        <taxon>Betaproteobacteria</taxon>
        <taxon>Burkholderiales</taxon>
        <taxon>Sphaerotilaceae</taxon>
        <taxon>Ideonella</taxon>
    </lineage>
</organism>
<feature type="region of interest" description="Disordered" evidence="1">
    <location>
        <begin position="262"/>
        <end position="291"/>
    </location>
</feature>
<sequence>MSYVVSIWKHPTTWPLPGCLEEAMQQRRRLMRQAGPAEPLFQQLWARLQQRLPGLLPTADAPSPWLAPPPLALPEQAGARVWNLRLAEGEHLAAAQGCVVAEALALGLSLLDEQARELHRGDGVSLGVDDRAGCVVAWDLRARRQLTDAAQTLVHALARGNRLACRLLAEQVQAGLGVRQDPVLAAALTLAAHPWQRESGRLVPGDAAAREAAATLRHHLGPEGLRQAAAWLPRLLRSLDPAADPASLLAARLWPQAAATGGAEAGAAPPTAMPVKATPAAEPADVASPTRLPTTAQPQVEVMLHAAMAGDPRAQWQLGRWWQAGEAGLPADPQVALHWFRLGAEQGHPGAQCSLAQACKQGQGTPADPAAAVIWWQRAAHQGHAGAQYALGVASWQGEGTEADPPAALHWLFAAAAQGQPEALFLLGDFYAMGVSVPRHKVLGAALQRLAMRHGHAGPVAVALKSEQRAHARAWVQEWQPGQDLRPWIRRHGGGLPVHLQPVGPTGEPLDTTLPLDGLREVADTGPGAPDDAGPDTVPQGALAAADSPPTGRRGPAETTTRVFAPWQPGRPRSRPTAWWQGLRTAWSRLRGPWRRGGSRSPAG</sequence>
<dbReference type="Gene3D" id="1.25.40.10">
    <property type="entry name" value="Tetratricopeptide repeat domain"/>
    <property type="match status" value="1"/>
</dbReference>
<dbReference type="PANTHER" id="PTHR11102">
    <property type="entry name" value="SEL-1-LIKE PROTEIN"/>
    <property type="match status" value="1"/>
</dbReference>
<proteinExistence type="predicted"/>
<protein>
    <submittedName>
        <fullName evidence="2">Sel1 repeat family protein</fullName>
    </submittedName>
</protein>
<reference evidence="2 3" key="1">
    <citation type="submission" date="2020-02" db="EMBL/GenBank/DDBJ databases">
        <title>Ideonella bacterium strain TBM-1.</title>
        <authorList>
            <person name="Chen W.-M."/>
        </authorList>
    </citation>
    <scope>NUCLEOTIDE SEQUENCE [LARGE SCALE GENOMIC DNA]</scope>
    <source>
        <strain evidence="2 3">TBM-1</strain>
    </source>
</reference>
<dbReference type="SMART" id="SM00671">
    <property type="entry name" value="SEL1"/>
    <property type="match status" value="4"/>
</dbReference>
<dbReference type="AlphaFoldDB" id="A0A7C9PJ19"/>
<feature type="region of interest" description="Disordered" evidence="1">
    <location>
        <begin position="520"/>
        <end position="580"/>
    </location>
</feature>
<dbReference type="PANTHER" id="PTHR11102:SF160">
    <property type="entry name" value="ERAD-ASSOCIATED E3 UBIQUITIN-PROTEIN LIGASE COMPONENT HRD3"/>
    <property type="match status" value="1"/>
</dbReference>
<dbReference type="InterPro" id="IPR006597">
    <property type="entry name" value="Sel1-like"/>
</dbReference>
<dbReference type="RefSeq" id="WP_163459204.1">
    <property type="nucleotide sequence ID" value="NZ_JAAGOH010000028.1"/>
</dbReference>
<dbReference type="Proteomes" id="UP000484255">
    <property type="component" value="Unassembled WGS sequence"/>
</dbReference>
<comment type="caution">
    <text evidence="2">The sequence shown here is derived from an EMBL/GenBank/DDBJ whole genome shotgun (WGS) entry which is preliminary data.</text>
</comment>
<dbReference type="InterPro" id="IPR050767">
    <property type="entry name" value="Sel1_AlgK"/>
</dbReference>
<evidence type="ECO:0000313" key="2">
    <source>
        <dbReference type="EMBL" id="NDY93156.1"/>
    </source>
</evidence>
<gene>
    <name evidence="2" type="ORF">G3A44_18340</name>
</gene>
<evidence type="ECO:0000313" key="3">
    <source>
        <dbReference type="Proteomes" id="UP000484255"/>
    </source>
</evidence>
<accession>A0A7C9PJ19</accession>
<dbReference type="Pfam" id="PF08238">
    <property type="entry name" value="Sel1"/>
    <property type="match status" value="5"/>
</dbReference>
<keyword evidence="3" id="KW-1185">Reference proteome</keyword>
<name>A0A7C9PJ19_9BURK</name>
<dbReference type="EMBL" id="JAAGOH010000028">
    <property type="protein sequence ID" value="NDY93156.1"/>
    <property type="molecule type" value="Genomic_DNA"/>
</dbReference>
<dbReference type="InterPro" id="IPR011990">
    <property type="entry name" value="TPR-like_helical_dom_sf"/>
</dbReference>
<evidence type="ECO:0000256" key="1">
    <source>
        <dbReference type="SAM" id="MobiDB-lite"/>
    </source>
</evidence>
<dbReference type="SUPFAM" id="SSF81901">
    <property type="entry name" value="HCP-like"/>
    <property type="match status" value="1"/>
</dbReference>